<dbReference type="AlphaFoldDB" id="A0A6J6S386"/>
<feature type="region of interest" description="Disordered" evidence="1">
    <location>
        <begin position="272"/>
        <end position="298"/>
    </location>
</feature>
<feature type="compositionally biased region" description="Gly residues" evidence="1">
    <location>
        <begin position="186"/>
        <end position="204"/>
    </location>
</feature>
<dbReference type="PANTHER" id="PTHR31535">
    <property type="match status" value="1"/>
</dbReference>
<dbReference type="GO" id="GO:0005509">
    <property type="term" value="F:calcium ion binding"/>
    <property type="evidence" value="ECO:0007669"/>
    <property type="project" value="InterPro"/>
</dbReference>
<dbReference type="EMBL" id="CAEZYL010000085">
    <property type="protein sequence ID" value="CAB4729251.1"/>
    <property type="molecule type" value="Genomic_DNA"/>
</dbReference>
<feature type="compositionally biased region" description="Low complexity" evidence="1">
    <location>
        <begin position="175"/>
        <end position="185"/>
    </location>
</feature>
<dbReference type="InterPro" id="IPR002126">
    <property type="entry name" value="Cadherin-like_dom"/>
</dbReference>
<dbReference type="CDD" id="cd11304">
    <property type="entry name" value="Cadherin_repeat"/>
    <property type="match status" value="1"/>
</dbReference>
<feature type="domain" description="Cadherin" evidence="2">
    <location>
        <begin position="322"/>
        <end position="424"/>
    </location>
</feature>
<accession>A0A6J6S386</accession>
<name>A0A6J6S386_9ZZZZ</name>
<proteinExistence type="predicted"/>
<sequence length="517" mass="50372">MRTKKNVLAAFILAAAHLSLVSSVQAATYVFTSHTFTNCSTTGQNGPTQTSCRTAYSTTWDENNSYFTVTGGIQSWTVPANGTYTIRAIGAGGAGAAGGNGASMTGTFTLTQGSILKLLVGQTGVTVGSGDYRYGGGGGSFVATSANVAIIVGGGGGGSGITSPSYVSSNGGDGSNNPSPANSNGGAAGTGSSGCGGQGQGGAGFNNNGTGVPASQAFTNGGTGGTGGSDQCPGTIGGTPYGGFGGGGAGGNGGGAGGGYYGGTGGNNTATGSSYPPGTGGGSYNSGTSQTNTAASNRNTAGSITITLVAETLPDTTPPTFTSADTFNSPENQTSVATIIASESATITIYGGEDQAKFSISKLTDSSTALSFVTAPDFEAPTDVGSNNTYIISFKAVDGAANIGYETITVTVTDVLDTTGFSTFSLSSAASYRTATTITIVVTAPSKVTFKVNGLFIPGCKNRPTTGATPNAQATCSWKPSTRGSAIISATAVPTGAGITGATSSLNIAIANRTGKR</sequence>
<dbReference type="PANTHER" id="PTHR31535:SF3">
    <property type="entry name" value="REGULATORY PROTEIN ZESTE"/>
    <property type="match status" value="1"/>
</dbReference>
<feature type="region of interest" description="Disordered" evidence="1">
    <location>
        <begin position="164"/>
        <end position="233"/>
    </location>
</feature>
<gene>
    <name evidence="3" type="ORF">UFOPK2689_01076</name>
</gene>
<dbReference type="GO" id="GO:0007156">
    <property type="term" value="P:homophilic cell adhesion via plasma membrane adhesion molecules"/>
    <property type="evidence" value="ECO:0007669"/>
    <property type="project" value="InterPro"/>
</dbReference>
<dbReference type="PROSITE" id="PS50268">
    <property type="entry name" value="CADHERIN_2"/>
    <property type="match status" value="1"/>
</dbReference>
<dbReference type="GO" id="GO:0016020">
    <property type="term" value="C:membrane"/>
    <property type="evidence" value="ECO:0007669"/>
    <property type="project" value="InterPro"/>
</dbReference>
<protein>
    <submittedName>
        <fullName evidence="3">Unannotated protein</fullName>
    </submittedName>
</protein>
<reference evidence="3" key="1">
    <citation type="submission" date="2020-05" db="EMBL/GenBank/DDBJ databases">
        <authorList>
            <person name="Chiriac C."/>
            <person name="Salcher M."/>
            <person name="Ghai R."/>
            <person name="Kavagutti S V."/>
        </authorList>
    </citation>
    <scope>NUCLEOTIDE SEQUENCE</scope>
</reference>
<organism evidence="3">
    <name type="scientific">freshwater metagenome</name>
    <dbReference type="NCBI Taxonomy" id="449393"/>
    <lineage>
        <taxon>unclassified sequences</taxon>
        <taxon>metagenomes</taxon>
        <taxon>ecological metagenomes</taxon>
    </lineage>
</organism>
<evidence type="ECO:0000256" key="1">
    <source>
        <dbReference type="SAM" id="MobiDB-lite"/>
    </source>
</evidence>
<evidence type="ECO:0000259" key="2">
    <source>
        <dbReference type="PROSITE" id="PS50268"/>
    </source>
</evidence>
<evidence type="ECO:0000313" key="3">
    <source>
        <dbReference type="EMBL" id="CAB4729251.1"/>
    </source>
</evidence>